<evidence type="ECO:0000313" key="3">
    <source>
        <dbReference type="EMBL" id="XAO45863.1"/>
    </source>
</evidence>
<dbReference type="InterPro" id="IPR017627">
    <property type="entry name" value="UGHY"/>
</dbReference>
<gene>
    <name evidence="3" type="ORF">QMQ05_16265</name>
</gene>
<dbReference type="KEGG" id="gey:QMQ05_16265"/>
<dbReference type="GO" id="GO:0004037">
    <property type="term" value="F:allantoicase activity"/>
    <property type="evidence" value="ECO:0007669"/>
    <property type="project" value="UniProtKB-EC"/>
</dbReference>
<name>A0AAU6WFE4_9MICC</name>
<keyword evidence="3" id="KW-0378">Hydrolase</keyword>
<dbReference type="Proteomes" id="UP001486888">
    <property type="component" value="Chromosome"/>
</dbReference>
<feature type="domain" description="Cupin type-2" evidence="2">
    <location>
        <begin position="78"/>
        <end position="146"/>
    </location>
</feature>
<accession>A0AAU6WFE4</accession>
<organism evidence="3 4">
    <name type="scientific">Glutamicibacter ectropisis</name>
    <dbReference type="NCBI Taxonomy" id="3046593"/>
    <lineage>
        <taxon>Bacteria</taxon>
        <taxon>Bacillati</taxon>
        <taxon>Actinomycetota</taxon>
        <taxon>Actinomycetes</taxon>
        <taxon>Micrococcales</taxon>
        <taxon>Micrococcaceae</taxon>
        <taxon>Glutamicibacter</taxon>
    </lineage>
</organism>
<protein>
    <submittedName>
        <fullName evidence="3">Bifunctional allantoicase/(S)-ureidoglycine aminohydrolase</fullName>
        <ecNumber evidence="3">3.5.3.26</ecNumber>
        <ecNumber evidence="3">3.5.3.4</ecNumber>
    </submittedName>
</protein>
<dbReference type="RefSeq" id="WP_334122733.1">
    <property type="nucleotide sequence ID" value="NZ_CP125942.1"/>
</dbReference>
<dbReference type="NCBIfam" id="NF008376">
    <property type="entry name" value="PRK11171.1-5"/>
    <property type="match status" value="1"/>
</dbReference>
<dbReference type="PANTHER" id="PTHR34571">
    <property type="entry name" value="(S)-UREIDOGLYCINE AMINOHYDROLASE"/>
    <property type="match status" value="1"/>
</dbReference>
<evidence type="ECO:0000256" key="1">
    <source>
        <dbReference type="SAM" id="MobiDB-lite"/>
    </source>
</evidence>
<proteinExistence type="predicted"/>
<evidence type="ECO:0000313" key="4">
    <source>
        <dbReference type="Proteomes" id="UP001486888"/>
    </source>
</evidence>
<dbReference type="CDD" id="cd02211">
    <property type="entry name" value="cupin_UGlyAH_N"/>
    <property type="match status" value="1"/>
</dbReference>
<reference evidence="3 4" key="1">
    <citation type="submission" date="2023-05" db="EMBL/GenBank/DDBJ databases">
        <title>Glutamicibacter sp. B1, complete genome.</title>
        <authorList>
            <person name="Long Y.H."/>
            <person name="Fang T."/>
            <person name="Li X.Y."/>
        </authorList>
    </citation>
    <scope>NUCLEOTIDE SEQUENCE [LARGE SCALE GENOMIC DNA]</scope>
    <source>
        <strain evidence="3 4">B1</strain>
    </source>
</reference>
<dbReference type="SUPFAM" id="SSF51182">
    <property type="entry name" value="RmlC-like cupins"/>
    <property type="match status" value="1"/>
</dbReference>
<dbReference type="EC" id="3.5.3.26" evidence="3"/>
<feature type="domain" description="Cupin type-2" evidence="2">
    <location>
        <begin position="201"/>
        <end position="266"/>
    </location>
</feature>
<feature type="region of interest" description="Disordered" evidence="1">
    <location>
        <begin position="160"/>
        <end position="181"/>
    </location>
</feature>
<dbReference type="CDD" id="cd02212">
    <property type="entry name" value="cupin_UGlyAH_C"/>
    <property type="match status" value="1"/>
</dbReference>
<dbReference type="GO" id="GO:0071522">
    <property type="term" value="F:ureidoglycine aminohydrolase activity"/>
    <property type="evidence" value="ECO:0007669"/>
    <property type="project" value="UniProtKB-EC"/>
</dbReference>
<dbReference type="InterPro" id="IPR044697">
    <property type="entry name" value="UGlyAH_cupin_C"/>
</dbReference>
<dbReference type="InterPro" id="IPR014710">
    <property type="entry name" value="RmlC-like_jellyroll"/>
</dbReference>
<dbReference type="AlphaFoldDB" id="A0AAU6WFE4"/>
<dbReference type="Pfam" id="PF07883">
    <property type="entry name" value="Cupin_2"/>
    <property type="match status" value="2"/>
</dbReference>
<dbReference type="NCBIfam" id="TIGR03214">
    <property type="entry name" value="ura-cupin"/>
    <property type="match status" value="1"/>
</dbReference>
<keyword evidence="4" id="KW-1185">Reference proteome</keyword>
<dbReference type="InterPro" id="IPR011051">
    <property type="entry name" value="RmlC_Cupin_sf"/>
</dbReference>
<dbReference type="InterPro" id="IPR044704">
    <property type="entry name" value="UGlyAH_cupin_N"/>
</dbReference>
<dbReference type="EMBL" id="CP125942">
    <property type="protein sequence ID" value="XAO45863.1"/>
    <property type="molecule type" value="Genomic_DNA"/>
</dbReference>
<dbReference type="EC" id="3.5.3.4" evidence="3"/>
<dbReference type="PANTHER" id="PTHR34571:SF1">
    <property type="entry name" value="(S)-UREIDOGLYCINE AMINOHYDROLASE"/>
    <property type="match status" value="1"/>
</dbReference>
<dbReference type="NCBIfam" id="NF040771">
    <property type="entry name" value="AAH_UGLYAH2"/>
    <property type="match status" value="1"/>
</dbReference>
<sequence>MTVPAIQNSASYYANFGGHPPQSDLLTDRAIVTEAYTVIPKGVLRDIVTSVFPEWTNTRAWVLNRPVAGGATTFAQSIVEVAPGGGATKPEPQAEVQGFIFVLTGQLTLIIEGTEHVLEDGGYAYLPAGSTWSARNDGTELTSFHWLRKRYEPLAGVDAPGPVVGNERDVEPGAMPGTDGKWRTTRMLDPDDVAFDFGVNIVTFEPGASIPFAETHVMEHGLYVLEGKGVYRLNGDWVEVEAGDYMSLRAFCPQACYAGGPDNFRYLLYKDQNRQVAL</sequence>
<dbReference type="InterPro" id="IPR013096">
    <property type="entry name" value="Cupin_2"/>
</dbReference>
<evidence type="ECO:0000259" key="2">
    <source>
        <dbReference type="Pfam" id="PF07883"/>
    </source>
</evidence>
<dbReference type="Gene3D" id="2.60.120.10">
    <property type="entry name" value="Jelly Rolls"/>
    <property type="match status" value="1"/>
</dbReference>